<dbReference type="GO" id="GO:0000077">
    <property type="term" value="P:DNA damage checkpoint signaling"/>
    <property type="evidence" value="ECO:0007669"/>
    <property type="project" value="InterPro"/>
</dbReference>
<evidence type="ECO:0000313" key="3">
    <source>
        <dbReference type="Proteomes" id="UP000261620"/>
    </source>
</evidence>
<evidence type="ECO:0000313" key="2">
    <source>
        <dbReference type="Ensembl" id="ENSMMOP00000001046.1"/>
    </source>
</evidence>
<reference evidence="2" key="2">
    <citation type="submission" date="2025-09" db="UniProtKB">
        <authorList>
            <consortium name="Ensembl"/>
        </authorList>
    </citation>
    <scope>IDENTIFICATION</scope>
</reference>
<organism evidence="2 3">
    <name type="scientific">Mola mola</name>
    <name type="common">Ocean sunfish</name>
    <name type="synonym">Tetraodon mola</name>
    <dbReference type="NCBI Taxonomy" id="94237"/>
    <lineage>
        <taxon>Eukaryota</taxon>
        <taxon>Metazoa</taxon>
        <taxon>Chordata</taxon>
        <taxon>Craniata</taxon>
        <taxon>Vertebrata</taxon>
        <taxon>Euteleostomi</taxon>
        <taxon>Actinopterygii</taxon>
        <taxon>Neopterygii</taxon>
        <taxon>Teleostei</taxon>
        <taxon>Neoteleostei</taxon>
        <taxon>Acanthomorphata</taxon>
        <taxon>Eupercaria</taxon>
        <taxon>Tetraodontiformes</taxon>
        <taxon>Molidae</taxon>
        <taxon>Mola</taxon>
    </lineage>
</organism>
<feature type="compositionally biased region" description="Polar residues" evidence="1">
    <location>
        <begin position="79"/>
        <end position="106"/>
    </location>
</feature>
<feature type="compositionally biased region" description="Polar residues" evidence="1">
    <location>
        <begin position="129"/>
        <end position="146"/>
    </location>
</feature>
<accession>A0A3Q3VJJ1</accession>
<dbReference type="InterPro" id="IPR029293">
    <property type="entry name" value="RHNO1"/>
</dbReference>
<name>A0A3Q3VJJ1_MOLML</name>
<sequence length="271" mass="29877">MPRKVLKADKPPLLFLERALCGARLQNVPEVRAALNPKDFFTEREERNDSALKAWVSPQFDSSLPLAPPVRRGRRKCQSTRSILDSSSQLSRKNSISKFPSLTFQTRSRDQSHQPRKRKAAERGVASDAGNQPQGLHQIRTVSHAQCSAAPQRLTSSGRKRNVERCSGGAASSSRCTERPETLSAECASTPPSSELGSIGPPPDVDTPKVIQEGISGPSPTSPPDILVADTPEMDYGLKVTWRRRRGLMVMLKEKGHLSDSDVHPDEYYLD</sequence>
<reference evidence="2" key="1">
    <citation type="submission" date="2025-08" db="UniProtKB">
        <authorList>
            <consortium name="Ensembl"/>
        </authorList>
    </citation>
    <scope>IDENTIFICATION</scope>
</reference>
<dbReference type="Ensembl" id="ENSMMOT00000001070.1">
    <property type="protein sequence ID" value="ENSMMOP00000001046.1"/>
    <property type="gene ID" value="ENSMMOG00000000900.1"/>
</dbReference>
<dbReference type="GO" id="GO:0071479">
    <property type="term" value="P:cellular response to ionizing radiation"/>
    <property type="evidence" value="ECO:0007669"/>
    <property type="project" value="InterPro"/>
</dbReference>
<dbReference type="GO" id="GO:0000725">
    <property type="term" value="P:recombinational repair"/>
    <property type="evidence" value="ECO:0007669"/>
    <property type="project" value="TreeGrafter"/>
</dbReference>
<protein>
    <submittedName>
        <fullName evidence="2">Uncharacterized protein</fullName>
    </submittedName>
</protein>
<evidence type="ECO:0000256" key="1">
    <source>
        <dbReference type="SAM" id="MobiDB-lite"/>
    </source>
</evidence>
<feature type="region of interest" description="Disordered" evidence="1">
    <location>
        <begin position="63"/>
        <end position="230"/>
    </location>
</feature>
<dbReference type="GO" id="GO:0005694">
    <property type="term" value="C:chromosome"/>
    <property type="evidence" value="ECO:0007669"/>
    <property type="project" value="TreeGrafter"/>
</dbReference>
<dbReference type="OMA" id="PKHHYGS"/>
<dbReference type="Proteomes" id="UP000261620">
    <property type="component" value="Unplaced"/>
</dbReference>
<proteinExistence type="predicted"/>
<dbReference type="GO" id="GO:0005634">
    <property type="term" value="C:nucleus"/>
    <property type="evidence" value="ECO:0007669"/>
    <property type="project" value="InterPro"/>
</dbReference>
<keyword evidence="3" id="KW-1185">Reference proteome</keyword>
<dbReference type="PANTHER" id="PTHR35541">
    <property type="entry name" value="RAD9, HUS1, RAD1-INTERACTING NUCLEAR ORPHAN PROTEIN 1"/>
    <property type="match status" value="1"/>
</dbReference>
<dbReference type="Pfam" id="PF15319">
    <property type="entry name" value="RHINO"/>
    <property type="match status" value="1"/>
</dbReference>
<dbReference type="AlphaFoldDB" id="A0A3Q3VJJ1"/>
<dbReference type="PANTHER" id="PTHR35541:SF1">
    <property type="entry name" value="RAD9, HUS1, RAD1-INTERACTING NUCLEAR ORPHAN PROTEIN 1"/>
    <property type="match status" value="1"/>
</dbReference>
<dbReference type="STRING" id="94237.ENSMMOP00000001046"/>